<evidence type="ECO:0008006" key="3">
    <source>
        <dbReference type="Google" id="ProtNLM"/>
    </source>
</evidence>
<gene>
    <name evidence="1" type="ORF">R1flu_008611</name>
</gene>
<reference evidence="1 2" key="1">
    <citation type="submission" date="2024-09" db="EMBL/GenBank/DDBJ databases">
        <title>Chromosome-scale assembly of Riccia fluitans.</title>
        <authorList>
            <person name="Paukszto L."/>
            <person name="Sawicki J."/>
            <person name="Karawczyk K."/>
            <person name="Piernik-Szablinska J."/>
            <person name="Szczecinska M."/>
            <person name="Mazdziarz M."/>
        </authorList>
    </citation>
    <scope>NUCLEOTIDE SEQUENCE [LARGE SCALE GENOMIC DNA]</scope>
    <source>
        <strain evidence="1">Rf_01</strain>
        <tissue evidence="1">Aerial parts of the thallus</tissue>
    </source>
</reference>
<dbReference type="EMBL" id="JBHFFA010000005">
    <property type="protein sequence ID" value="KAL2624366.1"/>
    <property type="molecule type" value="Genomic_DNA"/>
</dbReference>
<protein>
    <recommendedName>
        <fullName evidence="3">Reverse transcriptase zinc-binding domain-containing protein</fullName>
    </recommendedName>
</protein>
<comment type="caution">
    <text evidence="1">The sequence shown here is derived from an EMBL/GenBank/DDBJ whole genome shotgun (WGS) entry which is preliminary data.</text>
</comment>
<accession>A0ABD1YC55</accession>
<proteinExistence type="predicted"/>
<sequence length="208" mass="23890">MNVADDTCCRCKEARETVPHLFFDCRHSRPLWRQLREAAKEARVSSHIPQDLLHTIDEAIKSKQRGNPLIFILHNVTKAIWLDRNQSFWHNKLQSTPIRLPIEQARIEIETSFSNKSSETRWQQGVRALDEINRLLSHLHHSPRVPPDSRTLEEITIQAPPQSVDSAEELHREHSSSHIPIEASCLERSEIGSLRSRMAVIQLAGPSI</sequence>
<name>A0ABD1YC55_9MARC</name>
<keyword evidence="2" id="KW-1185">Reference proteome</keyword>
<evidence type="ECO:0000313" key="1">
    <source>
        <dbReference type="EMBL" id="KAL2624366.1"/>
    </source>
</evidence>
<dbReference type="Proteomes" id="UP001605036">
    <property type="component" value="Unassembled WGS sequence"/>
</dbReference>
<evidence type="ECO:0000313" key="2">
    <source>
        <dbReference type="Proteomes" id="UP001605036"/>
    </source>
</evidence>
<organism evidence="1 2">
    <name type="scientific">Riccia fluitans</name>
    <dbReference type="NCBI Taxonomy" id="41844"/>
    <lineage>
        <taxon>Eukaryota</taxon>
        <taxon>Viridiplantae</taxon>
        <taxon>Streptophyta</taxon>
        <taxon>Embryophyta</taxon>
        <taxon>Marchantiophyta</taxon>
        <taxon>Marchantiopsida</taxon>
        <taxon>Marchantiidae</taxon>
        <taxon>Marchantiales</taxon>
        <taxon>Ricciaceae</taxon>
        <taxon>Riccia</taxon>
    </lineage>
</organism>
<dbReference type="AlphaFoldDB" id="A0ABD1YC55"/>